<protein>
    <submittedName>
        <fullName evidence="2">Uncharacterized protein</fullName>
    </submittedName>
</protein>
<feature type="non-terminal residue" evidence="2">
    <location>
        <position position="182"/>
    </location>
</feature>
<organism evidence="2">
    <name type="scientific">mine drainage metagenome</name>
    <dbReference type="NCBI Taxonomy" id="410659"/>
    <lineage>
        <taxon>unclassified sequences</taxon>
        <taxon>metagenomes</taxon>
        <taxon>ecological metagenomes</taxon>
    </lineage>
</organism>
<sequence>ALRANAPVDVFLLNATGYDNWKSFVSNGSSTANDLRIAKSLEGRGAVMLYENVTNATMPVSFVKPIYVQNNPNITFGLLGQGKFYILSTLFPAADNSKATVNSTLAPSINISRSISEAKSLSSVGIVATLMLVVSFIIILVGILRQDKSKQKEELKPEAVEELYKGIKNSSSETQSGKIKET</sequence>
<feature type="non-terminal residue" evidence="2">
    <location>
        <position position="1"/>
    </location>
</feature>
<evidence type="ECO:0000313" key="2">
    <source>
        <dbReference type="EMBL" id="EQD53298.1"/>
    </source>
</evidence>
<reference evidence="2" key="1">
    <citation type="submission" date="2013-08" db="EMBL/GenBank/DDBJ databases">
        <authorList>
            <person name="Mendez C."/>
            <person name="Richter M."/>
            <person name="Ferrer M."/>
            <person name="Sanchez J."/>
        </authorList>
    </citation>
    <scope>NUCLEOTIDE SEQUENCE</scope>
</reference>
<name>T1A8Y9_9ZZZZ</name>
<dbReference type="AlphaFoldDB" id="T1A8Y9"/>
<dbReference type="EMBL" id="AUZZ01004422">
    <property type="protein sequence ID" value="EQD53298.1"/>
    <property type="molecule type" value="Genomic_DNA"/>
</dbReference>
<keyword evidence="1" id="KW-0812">Transmembrane</keyword>
<keyword evidence="1" id="KW-1133">Transmembrane helix</keyword>
<evidence type="ECO:0000256" key="1">
    <source>
        <dbReference type="SAM" id="Phobius"/>
    </source>
</evidence>
<proteinExistence type="predicted"/>
<accession>T1A8Y9</accession>
<gene>
    <name evidence="2" type="ORF">B2A_06274</name>
</gene>
<keyword evidence="1" id="KW-0472">Membrane</keyword>
<reference evidence="2" key="2">
    <citation type="journal article" date="2014" name="ISME J.">
        <title>Microbial stratification in low pH oxic and suboxic macroscopic growths along an acid mine drainage.</title>
        <authorList>
            <person name="Mendez-Garcia C."/>
            <person name="Mesa V."/>
            <person name="Sprenger R.R."/>
            <person name="Richter M."/>
            <person name="Diez M.S."/>
            <person name="Solano J."/>
            <person name="Bargiela R."/>
            <person name="Golyshina O.V."/>
            <person name="Manteca A."/>
            <person name="Ramos J.L."/>
            <person name="Gallego J.R."/>
            <person name="Llorente I."/>
            <person name="Martins Dos Santos V.A."/>
            <person name="Jensen O.N."/>
            <person name="Pelaez A.I."/>
            <person name="Sanchez J."/>
            <person name="Ferrer M."/>
        </authorList>
    </citation>
    <scope>NUCLEOTIDE SEQUENCE</scope>
</reference>
<comment type="caution">
    <text evidence="2">The sequence shown here is derived from an EMBL/GenBank/DDBJ whole genome shotgun (WGS) entry which is preliminary data.</text>
</comment>
<feature type="transmembrane region" description="Helical" evidence="1">
    <location>
        <begin position="121"/>
        <end position="144"/>
    </location>
</feature>